<accession>T1KBX1</accession>
<name>T1KBX1_TETUR</name>
<dbReference type="HOGENOM" id="CLU_3360308_0_0_1"/>
<sequence length="36" mass="4460">MMIMLNYMLTVITKIQLKSHFDIHIEQKKRYKMTKC</sequence>
<dbReference type="AlphaFoldDB" id="T1KBX1"/>
<reference evidence="2" key="1">
    <citation type="submission" date="2011-08" db="EMBL/GenBank/DDBJ databases">
        <authorList>
            <person name="Rombauts S."/>
        </authorList>
    </citation>
    <scope>NUCLEOTIDE SEQUENCE</scope>
    <source>
        <strain evidence="2">London</strain>
    </source>
</reference>
<evidence type="ECO:0000313" key="2">
    <source>
        <dbReference type="Proteomes" id="UP000015104"/>
    </source>
</evidence>
<organism evidence="1 2">
    <name type="scientific">Tetranychus urticae</name>
    <name type="common">Two-spotted spider mite</name>
    <dbReference type="NCBI Taxonomy" id="32264"/>
    <lineage>
        <taxon>Eukaryota</taxon>
        <taxon>Metazoa</taxon>
        <taxon>Ecdysozoa</taxon>
        <taxon>Arthropoda</taxon>
        <taxon>Chelicerata</taxon>
        <taxon>Arachnida</taxon>
        <taxon>Acari</taxon>
        <taxon>Acariformes</taxon>
        <taxon>Trombidiformes</taxon>
        <taxon>Prostigmata</taxon>
        <taxon>Eleutherengona</taxon>
        <taxon>Raphignathae</taxon>
        <taxon>Tetranychoidea</taxon>
        <taxon>Tetranychidae</taxon>
        <taxon>Tetranychus</taxon>
    </lineage>
</organism>
<evidence type="ECO:0000313" key="1">
    <source>
        <dbReference type="EnsemblMetazoa" id="tetur08g05580.1"/>
    </source>
</evidence>
<dbReference type="Proteomes" id="UP000015104">
    <property type="component" value="Unassembled WGS sequence"/>
</dbReference>
<dbReference type="EnsemblMetazoa" id="tetur08g05580.1">
    <property type="protein sequence ID" value="tetur08g05580.1"/>
    <property type="gene ID" value="tetur08g05580"/>
</dbReference>
<keyword evidence="2" id="KW-1185">Reference proteome</keyword>
<reference evidence="1" key="2">
    <citation type="submission" date="2015-06" db="UniProtKB">
        <authorList>
            <consortium name="EnsemblMetazoa"/>
        </authorList>
    </citation>
    <scope>IDENTIFICATION</scope>
</reference>
<dbReference type="EMBL" id="CAEY01001956">
    <property type="status" value="NOT_ANNOTATED_CDS"/>
    <property type="molecule type" value="Genomic_DNA"/>
</dbReference>
<proteinExistence type="predicted"/>
<protein>
    <submittedName>
        <fullName evidence="1">Uncharacterized protein</fullName>
    </submittedName>
</protein>